<name>A0A8S3YBT0_9EUPU</name>
<proteinExistence type="predicted"/>
<protein>
    <submittedName>
        <fullName evidence="1">Uncharacterized protein</fullName>
    </submittedName>
</protein>
<evidence type="ECO:0000313" key="2">
    <source>
        <dbReference type="Proteomes" id="UP000678393"/>
    </source>
</evidence>
<comment type="caution">
    <text evidence="1">The sequence shown here is derived from an EMBL/GenBank/DDBJ whole genome shotgun (WGS) entry which is preliminary data.</text>
</comment>
<evidence type="ECO:0000313" key="1">
    <source>
        <dbReference type="EMBL" id="CAG5114683.1"/>
    </source>
</evidence>
<gene>
    <name evidence="1" type="ORF">CUNI_LOCUS241</name>
</gene>
<dbReference type="AlphaFoldDB" id="A0A8S3YBT0"/>
<accession>A0A8S3YBT0</accession>
<dbReference type="Proteomes" id="UP000678393">
    <property type="component" value="Unassembled WGS sequence"/>
</dbReference>
<keyword evidence="2" id="KW-1185">Reference proteome</keyword>
<feature type="non-terminal residue" evidence="1">
    <location>
        <position position="78"/>
    </location>
</feature>
<dbReference type="EMBL" id="CAJHNH020000023">
    <property type="protein sequence ID" value="CAG5114683.1"/>
    <property type="molecule type" value="Genomic_DNA"/>
</dbReference>
<sequence length="78" mass="8597">GARSFITSEDQCSKTAVSACMNNVHKRTSDIGFCEQATAALDCFSELLRMCYTRNDPGFLEALGMYDITGLFQKMTAL</sequence>
<reference evidence="1" key="1">
    <citation type="submission" date="2021-04" db="EMBL/GenBank/DDBJ databases">
        <authorList>
            <consortium name="Molecular Ecology Group"/>
        </authorList>
    </citation>
    <scope>NUCLEOTIDE SEQUENCE</scope>
</reference>
<feature type="non-terminal residue" evidence="1">
    <location>
        <position position="1"/>
    </location>
</feature>
<organism evidence="1 2">
    <name type="scientific">Candidula unifasciata</name>
    <dbReference type="NCBI Taxonomy" id="100452"/>
    <lineage>
        <taxon>Eukaryota</taxon>
        <taxon>Metazoa</taxon>
        <taxon>Spiralia</taxon>
        <taxon>Lophotrochozoa</taxon>
        <taxon>Mollusca</taxon>
        <taxon>Gastropoda</taxon>
        <taxon>Heterobranchia</taxon>
        <taxon>Euthyneura</taxon>
        <taxon>Panpulmonata</taxon>
        <taxon>Eupulmonata</taxon>
        <taxon>Stylommatophora</taxon>
        <taxon>Helicina</taxon>
        <taxon>Helicoidea</taxon>
        <taxon>Geomitridae</taxon>
        <taxon>Candidula</taxon>
    </lineage>
</organism>